<organism evidence="2 3">
    <name type="scientific">Pleurodeles waltl</name>
    <name type="common">Iberian ribbed newt</name>
    <dbReference type="NCBI Taxonomy" id="8319"/>
    <lineage>
        <taxon>Eukaryota</taxon>
        <taxon>Metazoa</taxon>
        <taxon>Chordata</taxon>
        <taxon>Craniata</taxon>
        <taxon>Vertebrata</taxon>
        <taxon>Euteleostomi</taxon>
        <taxon>Amphibia</taxon>
        <taxon>Batrachia</taxon>
        <taxon>Caudata</taxon>
        <taxon>Salamandroidea</taxon>
        <taxon>Salamandridae</taxon>
        <taxon>Pleurodelinae</taxon>
        <taxon>Pleurodeles</taxon>
    </lineage>
</organism>
<dbReference type="PANTHER" id="PTHR16165">
    <property type="entry name" value="NXPE FAMILY MEMBER"/>
    <property type="match status" value="1"/>
</dbReference>
<evidence type="ECO:0000313" key="2">
    <source>
        <dbReference type="EMBL" id="KAJ1189554.1"/>
    </source>
</evidence>
<name>A0AAV7UM14_PLEWA</name>
<gene>
    <name evidence="2" type="ORF">NDU88_006298</name>
</gene>
<keyword evidence="3" id="KW-1185">Reference proteome</keyword>
<dbReference type="Proteomes" id="UP001066276">
    <property type="component" value="Chromosome 3_1"/>
</dbReference>
<evidence type="ECO:0000313" key="3">
    <source>
        <dbReference type="Proteomes" id="UP001066276"/>
    </source>
</evidence>
<dbReference type="AlphaFoldDB" id="A0AAV7UM14"/>
<accession>A0AAV7UM14</accession>
<protein>
    <recommendedName>
        <fullName evidence="1">NXPE C-terminal domain-containing protein</fullName>
    </recommendedName>
</protein>
<sequence length="370" mass="42998">MLFHSSEGVSALWKARNKGYEYIRFTGTFNNVTQNVHTECGFHINTTKELCEYRDQRDGEYFFCIRPEHVPCEAFTHLMSNNRQHSQLTDLERELFRRSSIGTEIKKQFEIIHVSRCNRTTLVSNQTCKIGMKSPVPSGYFLKNEWKPSFCALSSSTGTVIQMNTCLQHKMIYLMGDSTLRQWIEYFGSIMKSLKFFDLHESGPHQSLMALDMDRNIKIQWKKHGHPFVTVSWYTVKNHAYLPREIDLVSGDEHTALVITLGQHFRPFPITVFIRRAINVRKAVQRLLIRSPDTKVIVKLENTRDKTPDVERFSDFHGYIQNLALTFIFQDMNVGIIDAWDMTTAYGAYSVHPPRDVIASQVNMFLTYVC</sequence>
<dbReference type="Pfam" id="PF24536">
    <property type="entry name" value="NXPE4_C"/>
    <property type="match status" value="1"/>
</dbReference>
<reference evidence="2" key="1">
    <citation type="journal article" date="2022" name="bioRxiv">
        <title>Sequencing and chromosome-scale assembly of the giantPleurodeles waltlgenome.</title>
        <authorList>
            <person name="Brown T."/>
            <person name="Elewa A."/>
            <person name="Iarovenko S."/>
            <person name="Subramanian E."/>
            <person name="Araus A.J."/>
            <person name="Petzold A."/>
            <person name="Susuki M."/>
            <person name="Suzuki K.-i.T."/>
            <person name="Hayashi T."/>
            <person name="Toyoda A."/>
            <person name="Oliveira C."/>
            <person name="Osipova E."/>
            <person name="Leigh N.D."/>
            <person name="Simon A."/>
            <person name="Yun M.H."/>
        </authorList>
    </citation>
    <scope>NUCLEOTIDE SEQUENCE</scope>
    <source>
        <strain evidence="2">20211129_DDA</strain>
        <tissue evidence="2">Liver</tissue>
    </source>
</reference>
<proteinExistence type="predicted"/>
<evidence type="ECO:0000259" key="1">
    <source>
        <dbReference type="Pfam" id="PF24536"/>
    </source>
</evidence>
<feature type="domain" description="NXPE C-terminal" evidence="1">
    <location>
        <begin position="146"/>
        <end position="370"/>
    </location>
</feature>
<dbReference type="EMBL" id="JANPWB010000005">
    <property type="protein sequence ID" value="KAJ1189554.1"/>
    <property type="molecule type" value="Genomic_DNA"/>
</dbReference>
<dbReference type="PANTHER" id="PTHR16165:SF3">
    <property type="entry name" value="NXPE FAMILY MEMBER 1"/>
    <property type="match status" value="1"/>
</dbReference>
<comment type="caution">
    <text evidence="2">The sequence shown here is derived from an EMBL/GenBank/DDBJ whole genome shotgun (WGS) entry which is preliminary data.</text>
</comment>
<dbReference type="InterPro" id="IPR057106">
    <property type="entry name" value="NXPE4_C"/>
</dbReference>